<proteinExistence type="predicted"/>
<dbReference type="SUPFAM" id="SSF117074">
    <property type="entry name" value="Hypothetical protein PA1324"/>
    <property type="match status" value="6"/>
</dbReference>
<comment type="caution">
    <text evidence="6">The sequence shown here is derived from an EMBL/GenBank/DDBJ whole genome shotgun (WGS) entry which is preliminary data.</text>
</comment>
<keyword evidence="2" id="KW-0964">Secreted</keyword>
<feature type="domain" description="SD-repeat containing protein B" evidence="5">
    <location>
        <begin position="795"/>
        <end position="883"/>
    </location>
</feature>
<dbReference type="PANTHER" id="PTHR23303:SF15">
    <property type="entry name" value="COLOSSIN-A"/>
    <property type="match status" value="1"/>
</dbReference>
<dbReference type="InterPro" id="IPR051417">
    <property type="entry name" value="SDr/BOS_complex"/>
</dbReference>
<dbReference type="Pfam" id="PF17210">
    <property type="entry name" value="SdrD_B"/>
    <property type="match status" value="4"/>
</dbReference>
<gene>
    <name evidence="6" type="ORF">Metus_0724</name>
</gene>
<evidence type="ECO:0000313" key="6">
    <source>
        <dbReference type="EMBL" id="RWX73945.1"/>
    </source>
</evidence>
<protein>
    <recommendedName>
        <fullName evidence="5">SD-repeat containing protein B domain-containing protein</fullName>
    </recommendedName>
</protein>
<dbReference type="InterPro" id="IPR033764">
    <property type="entry name" value="Sdr_B"/>
</dbReference>
<evidence type="ECO:0000256" key="2">
    <source>
        <dbReference type="ARBA" id="ARBA00022525"/>
    </source>
</evidence>
<accession>A0A444L8N4</accession>
<feature type="domain" description="SD-repeat containing protein B" evidence="5">
    <location>
        <begin position="483"/>
        <end position="555"/>
    </location>
</feature>
<evidence type="ECO:0000256" key="4">
    <source>
        <dbReference type="SAM" id="Phobius"/>
    </source>
</evidence>
<dbReference type="InterPro" id="IPR013783">
    <property type="entry name" value="Ig-like_fold"/>
</dbReference>
<dbReference type="PANTHER" id="PTHR23303">
    <property type="entry name" value="CARBOXYPEPTIDASE REGULATORY REGION-CONTAINING"/>
    <property type="match status" value="1"/>
</dbReference>
<evidence type="ECO:0000259" key="5">
    <source>
        <dbReference type="Pfam" id="PF17210"/>
    </source>
</evidence>
<sequence>MPSSRGVSVIVTTILLIGIAVSTAFVLYSSIPPFSLPEDSAGKIMERLDVVKVDVIKVSESNYNCTLFILNSGSVNATVNALYVETVYRTLISAPHVDWESYGPMSPGDIINVSFSIDKKYLGTPVLFSIVTKSGFKTWSTYLLPTAEESGGSSGPSEGIITKYSISGIVFEDRDRDGVYNGSVDVPFSFEGYFVEISFGNGSRIPAYIDQYGKYSYGGLDKGYYTVTAPRLSLPGGVLMTNTTPSELVVMIKSSSKSDVDFGWFFETPVPRYRVSGIVFNDTNFNGDPDAGELGLQDWYVSVRAVGGPMYATRTAADGSYFFDLLPGTYEVSVILRAGWTNTTSWSMPVVVNGSAVSGLDFGVKFIGFPPPTALNISGRVYNDTDRNGFFIPPGDLPLEGWDVVYSRLGGPMYLADPTDSGGVYTIADLTPGTYAVEQILREGWVNTTSLLKVVSVSSSPVSNVDFGNFYVGTGGGQVQLSISGRVYNDTDSNGAFDPYVDLPMPGWQVILLDSNNLPVYTYLTGAQGLFSFSGLAPGTYNLTIVRQSGWINTTPVWYSVVISDTPVWRDFGLHKSGAPVTFTVYGTIFQDSDSDGYYDPLSDEPLEGWTVLLYEGIYDGSGSPARFAVTGADGFYSFGSLNAGSNYTIIAALELGYTNSTPRLQYVVNSSASFNFGFVSTALPWNYSISGLVFNDTDANGIRNAYDPPMADWQVMVSDASTGIPVQVVASGGDGAFTAFGLGPGNYLVSLLLKDRWVSTTMPAAVAITSSSVSGIKLGASYVPPSPTYVVSGIVFNDTDGDGVLEEGDLGLQGWSVWLYNGTYNSTATPWKKSTTLETGEFYFSGVPNGTYTVLAILQPGWTNTTASRITVNVTDRDSTNNNFGVRYNRFNVTGFVFFDPNQNGFDSADYYLAGWAVTLTGSGGNFTTVTDQSGAFAFTNVPGGNYTLAAAVPQGWSNTTASSSKIDLQSSVSGQSFGFKRSFFAGLYITYTRQQWGTEPTLTAGNFSAAYPSGFAEIGRPGTADNYSIIWSNVTTMRSYLVNTYPVSQLAADYIDPATYPGGQFGANVLALELNVRFSERSISIFPLGFGSLRVYNYSASVNGMSVAEVLSIANQVLGGAEISSLLPGFTIDGLNSLLTQLNSAFRYGSSDTTWASQHLF</sequence>
<feature type="domain" description="SD-repeat containing protein B" evidence="5">
    <location>
        <begin position="896"/>
        <end position="970"/>
    </location>
</feature>
<keyword evidence="4" id="KW-0472">Membrane</keyword>
<evidence type="ECO:0000256" key="3">
    <source>
        <dbReference type="ARBA" id="ARBA00022729"/>
    </source>
</evidence>
<dbReference type="AlphaFoldDB" id="A0A444L8N4"/>
<dbReference type="Proteomes" id="UP000288215">
    <property type="component" value="Unassembled WGS sequence"/>
</dbReference>
<keyword evidence="3" id="KW-0732">Signal</keyword>
<organism evidence="6 7">
    <name type="scientific">Methanosuratincola subterraneus</name>
    <dbReference type="NCBI Taxonomy" id="2593994"/>
    <lineage>
        <taxon>Archaea</taxon>
        <taxon>Thermoproteota</taxon>
        <taxon>Methanosuratincolia</taxon>
        <taxon>Candidatus Methanomethylicales</taxon>
        <taxon>Candidatus Methanomethylicaceae</taxon>
        <taxon>Candidatus Methanosuratincola (ex Vanwonterghem et al. 2016)</taxon>
    </lineage>
</organism>
<evidence type="ECO:0000256" key="1">
    <source>
        <dbReference type="ARBA" id="ARBA00004613"/>
    </source>
</evidence>
<evidence type="ECO:0000313" key="7">
    <source>
        <dbReference type="Proteomes" id="UP000288215"/>
    </source>
</evidence>
<reference evidence="6 7" key="1">
    <citation type="submission" date="2018-12" db="EMBL/GenBank/DDBJ databases">
        <title>The complete genome of the methanogenic archaea of the candidate phylum Verstraetearchaeota, obtained from the metagenome of underground thermal water.</title>
        <authorList>
            <person name="Kadnikov V.V."/>
            <person name="Mardanov A.V."/>
            <person name="Beletsky A.V."/>
            <person name="Karnachuk O.V."/>
            <person name="Ravin N.V."/>
        </authorList>
    </citation>
    <scope>NUCLEOTIDE SEQUENCE [LARGE SCALE GENOMIC DNA]</scope>
    <source>
        <strain evidence="6">Ch88</strain>
    </source>
</reference>
<feature type="domain" description="SD-repeat containing protein B" evidence="5">
    <location>
        <begin position="277"/>
        <end position="345"/>
    </location>
</feature>
<dbReference type="GO" id="GO:0005576">
    <property type="term" value="C:extracellular region"/>
    <property type="evidence" value="ECO:0007669"/>
    <property type="project" value="UniProtKB-SubCell"/>
</dbReference>
<keyword evidence="4" id="KW-0812">Transmembrane</keyword>
<dbReference type="SUPFAM" id="SSF49478">
    <property type="entry name" value="Cna protein B-type domain"/>
    <property type="match status" value="1"/>
</dbReference>
<dbReference type="Gene3D" id="2.60.40.10">
    <property type="entry name" value="Immunoglobulins"/>
    <property type="match status" value="8"/>
</dbReference>
<comment type="subcellular location">
    <subcellularLocation>
        <location evidence="1">Secreted</location>
    </subcellularLocation>
</comment>
<dbReference type="EMBL" id="RXGA01000002">
    <property type="protein sequence ID" value="RWX73945.1"/>
    <property type="molecule type" value="Genomic_DNA"/>
</dbReference>
<keyword evidence="4" id="KW-1133">Transmembrane helix</keyword>
<feature type="transmembrane region" description="Helical" evidence="4">
    <location>
        <begin position="7"/>
        <end position="28"/>
    </location>
</feature>
<name>A0A444L8N4_METS7</name>